<comment type="caution">
    <text evidence="1">The sequence shown here is derived from an EMBL/GenBank/DDBJ whole genome shotgun (WGS) entry which is preliminary data.</text>
</comment>
<dbReference type="Gene3D" id="2.60.40.10">
    <property type="entry name" value="Immunoglobulins"/>
    <property type="match status" value="2"/>
</dbReference>
<protein>
    <recommendedName>
        <fullName evidence="3">Dystroglycan-type cadherin-like domain-containing protein</fullName>
    </recommendedName>
</protein>
<keyword evidence="2" id="KW-1185">Reference proteome</keyword>
<dbReference type="GO" id="GO:0005509">
    <property type="term" value="F:calcium ion binding"/>
    <property type="evidence" value="ECO:0007669"/>
    <property type="project" value="InterPro"/>
</dbReference>
<dbReference type="SUPFAM" id="SSF49313">
    <property type="entry name" value="Cadherin-like"/>
    <property type="match status" value="1"/>
</dbReference>
<dbReference type="Proteomes" id="UP000244906">
    <property type="component" value="Unassembled WGS sequence"/>
</dbReference>
<dbReference type="PROSITE" id="PS51257">
    <property type="entry name" value="PROKAR_LIPOPROTEIN"/>
    <property type="match status" value="1"/>
</dbReference>
<reference evidence="1 2" key="1">
    <citation type="submission" date="2018-04" db="EMBL/GenBank/DDBJ databases">
        <title>Thalassorhabdus spongiae gen. nov., sp. nov., isolated from a marine sponge in South-West Iceland.</title>
        <authorList>
            <person name="Knobloch S."/>
            <person name="Daussin A."/>
            <person name="Johannsson R."/>
            <person name="Marteinsson V.T."/>
        </authorList>
    </citation>
    <scope>NUCLEOTIDE SEQUENCE [LARGE SCALE GENOMIC DNA]</scope>
    <source>
        <strain evidence="1 2">Hp12</strain>
    </source>
</reference>
<name>A0A2V1GQ08_9GAMM</name>
<dbReference type="EMBL" id="QDDL01000010">
    <property type="protein sequence ID" value="PVZ65493.1"/>
    <property type="molecule type" value="Genomic_DNA"/>
</dbReference>
<accession>A0A2V1GQ08</accession>
<sequence>MGGNDMKLYLKPLTVALTLALAGCGAGSDSTSDKVNQAPTVATGAETVIASAMEQANIQPGVAFQISGLGISKLFVDADGDKLEVTVKGDMANTVAFNDGVLSGTVANLKQQQTIILLATDPSGASITLNVVLPVVENRAPTAIENASQQLSTKVSPITFNSDFSLENLDLESLFIDADKDELTIAVTSPAGLQYSEGTLSGNVSDVSVSSIEIQATDTSGAKVSLTAQLAYRTLTAIDGYLQNAKICVDTNADNACADDEFLEGSTDSIGRLTVSNVDFPQGNLIVVAEQGVAIDSDNGDKVLSRTLMMQAEQGSSVISPMTDLILRIAQQGNISTQAALLEVLELLAPGAASYTEADVKANYVVLDTDKAARIYKISQALASVAMNANVPADSGKRVEILRTVAADVAEKVKSSSADELSKARIMVTIDEQGVATIGELDVAPVVAADIAQIAKDKAAGLSLDIDNPIQISEELVADLAALFGTENLTFTVSGLAAESGLTAVIGQGNTSANALSLTGTPVTEGQYTLVLKAESSEGFVASVDLAITIISSNQAPTIDPDADSALATALDAVEWAHMGAMNVSVPTGLFSDPEGDELTIVLSDATVKGLSFDAGTSTISGIVTQAGADLKIELIATDSKKATAKFEFELPELVALPGPTVNKSALSELKNKIQAATLNEYQKYTFELAYELFNGVDEFDDLEYTSGNQMVKGWAYKAKVNAMPPFVPGSPAQVTGTLEEFGTGKFVHIIATSDSGATNEVKFSLPEIADTPNSVPTAKSWAYSRFEKRITDQLIVGVKISEKIGELFKDIDGPQPISITLKEGSAAGLVIKTRNGDIFLEGALESVAADQKIILVISDGEGALEKEIPVGSVATPPAFADDFVSNAQAVIDGLTWNVGVTVAETSLDDTPWVDSTGLTSFDSTDASGNHVDLPAGIALDFAAPTSITIGGTPTAVSEAFTFYVSAILGGVNITSDAIVIPGISAQ</sequence>
<gene>
    <name evidence="1" type="ORF">DC094_18620</name>
</gene>
<proteinExistence type="predicted"/>
<evidence type="ECO:0008006" key="3">
    <source>
        <dbReference type="Google" id="ProtNLM"/>
    </source>
</evidence>
<dbReference type="GO" id="GO:0016020">
    <property type="term" value="C:membrane"/>
    <property type="evidence" value="ECO:0007669"/>
    <property type="project" value="InterPro"/>
</dbReference>
<evidence type="ECO:0000313" key="2">
    <source>
        <dbReference type="Proteomes" id="UP000244906"/>
    </source>
</evidence>
<dbReference type="InterPro" id="IPR015919">
    <property type="entry name" value="Cadherin-like_sf"/>
</dbReference>
<dbReference type="InterPro" id="IPR013783">
    <property type="entry name" value="Ig-like_fold"/>
</dbReference>
<organism evidence="1 2">
    <name type="scientific">Pelagibaculum spongiae</name>
    <dbReference type="NCBI Taxonomy" id="2080658"/>
    <lineage>
        <taxon>Bacteria</taxon>
        <taxon>Pseudomonadati</taxon>
        <taxon>Pseudomonadota</taxon>
        <taxon>Gammaproteobacteria</taxon>
        <taxon>Oceanospirillales</taxon>
        <taxon>Pelagibaculum</taxon>
    </lineage>
</organism>
<evidence type="ECO:0000313" key="1">
    <source>
        <dbReference type="EMBL" id="PVZ65493.1"/>
    </source>
</evidence>
<dbReference type="AlphaFoldDB" id="A0A2V1GQ08"/>